<keyword evidence="3" id="KW-1185">Reference proteome</keyword>
<name>A0A1I7TV39_9PELO</name>
<dbReference type="AlphaFoldDB" id="A0A1I7TV39"/>
<evidence type="ECO:0000313" key="3">
    <source>
        <dbReference type="Proteomes" id="UP000095282"/>
    </source>
</evidence>
<feature type="compositionally biased region" description="Polar residues" evidence="1">
    <location>
        <begin position="139"/>
        <end position="152"/>
    </location>
</feature>
<evidence type="ECO:0000256" key="1">
    <source>
        <dbReference type="SAM" id="MobiDB-lite"/>
    </source>
</evidence>
<feature type="transmembrane region" description="Helical" evidence="2">
    <location>
        <begin position="47"/>
        <end position="65"/>
    </location>
</feature>
<keyword evidence="2" id="KW-0812">Transmembrane</keyword>
<feature type="region of interest" description="Disordered" evidence="1">
    <location>
        <begin position="119"/>
        <end position="152"/>
    </location>
</feature>
<accession>A0A1I7TV39</accession>
<protein>
    <submittedName>
        <fullName evidence="4">Transmembrane protein</fullName>
    </submittedName>
</protein>
<keyword evidence="2" id="KW-1133">Transmembrane helix</keyword>
<dbReference type="Proteomes" id="UP000095282">
    <property type="component" value="Unplaced"/>
</dbReference>
<reference evidence="4" key="1">
    <citation type="submission" date="2016-11" db="UniProtKB">
        <authorList>
            <consortium name="WormBaseParasite"/>
        </authorList>
    </citation>
    <scope>IDENTIFICATION</scope>
</reference>
<dbReference type="STRING" id="1561998.A0A1I7TV39"/>
<sequence length="253" mass="28618">MLRVPSLNESEALLDLNCTLNVIHTARFLRNQLQVQAAQENKFGADMYAVTIIGAFASVIVLLMFRSIRPHQSLDDQVTLMMSTMKMRVEVDEYERRKMKMKEAKKKAQDWINNLKTRSMRSLSRSSRRSKSSMIETPPFNSDSTRSYKNENSLNVPFSMSQQAIQVKDETDSGAGSTRQSVCSAPTPHLLEVNLPVRSNSHLGFLPEIVVTEERPKLCLLLPPPTRRRKSVATTSNIPIHKSISCQQLAISR</sequence>
<keyword evidence="2" id="KW-0472">Membrane</keyword>
<evidence type="ECO:0000256" key="2">
    <source>
        <dbReference type="SAM" id="Phobius"/>
    </source>
</evidence>
<organism evidence="3 4">
    <name type="scientific">Caenorhabditis tropicalis</name>
    <dbReference type="NCBI Taxonomy" id="1561998"/>
    <lineage>
        <taxon>Eukaryota</taxon>
        <taxon>Metazoa</taxon>
        <taxon>Ecdysozoa</taxon>
        <taxon>Nematoda</taxon>
        <taxon>Chromadorea</taxon>
        <taxon>Rhabditida</taxon>
        <taxon>Rhabditina</taxon>
        <taxon>Rhabditomorpha</taxon>
        <taxon>Rhabditoidea</taxon>
        <taxon>Rhabditidae</taxon>
        <taxon>Peloderinae</taxon>
        <taxon>Caenorhabditis</taxon>
    </lineage>
</organism>
<evidence type="ECO:0000313" key="4">
    <source>
        <dbReference type="WBParaSite" id="Csp11.Scaffold629.g12083.t2"/>
    </source>
</evidence>
<dbReference type="WBParaSite" id="Csp11.Scaffold629.g12083.t2">
    <property type="protein sequence ID" value="Csp11.Scaffold629.g12083.t2"/>
    <property type="gene ID" value="Csp11.Scaffold629.g12083"/>
</dbReference>
<proteinExistence type="predicted"/>